<sequence>MKMNTIIWWESQIERDYIYLLEIDKSVLAYQGQPFRITYSDNGILRTYTPDFWVTRPDKQQVVEVKPVSKINSPENLNLFRHIHILCQQQGREFVVVTDTMIRIQPKLNVIRIWGNEIRA</sequence>
<feature type="domain" description="TnsA endonuclease N-terminal" evidence="1">
    <location>
        <begin position="24"/>
        <end position="99"/>
    </location>
</feature>
<dbReference type="eggNOG" id="ENOG5030I2K">
    <property type="taxonomic scope" value="Bacteria"/>
</dbReference>
<name>K9XAB6_9NOST</name>
<reference evidence="2 3" key="1">
    <citation type="submission" date="2012-06" db="EMBL/GenBank/DDBJ databases">
        <title>Finished plasmid 2 of genome of Cylindrospermum stagnale PCC 7417.</title>
        <authorList>
            <consortium name="US DOE Joint Genome Institute"/>
            <person name="Gugger M."/>
            <person name="Coursin T."/>
            <person name="Rippka R."/>
            <person name="Tandeau De Marsac N."/>
            <person name="Huntemann M."/>
            <person name="Wei C.-L."/>
            <person name="Han J."/>
            <person name="Detter J.C."/>
            <person name="Han C."/>
            <person name="Tapia R."/>
            <person name="Davenport K."/>
            <person name="Daligault H."/>
            <person name="Erkkila T."/>
            <person name="Gu W."/>
            <person name="Munk A.C.C."/>
            <person name="Teshima H."/>
            <person name="Xu Y."/>
            <person name="Chain P."/>
            <person name="Chen A."/>
            <person name="Krypides N."/>
            <person name="Mavromatis K."/>
            <person name="Markowitz V."/>
            <person name="Szeto E."/>
            <person name="Ivanova N."/>
            <person name="Mikhailova N."/>
            <person name="Ovchinnikova G."/>
            <person name="Pagani I."/>
            <person name="Pati A."/>
            <person name="Goodwin L."/>
            <person name="Peters L."/>
            <person name="Pitluck S."/>
            <person name="Woyke T."/>
            <person name="Kerfeld C."/>
        </authorList>
    </citation>
    <scope>NUCLEOTIDE SEQUENCE [LARGE SCALE GENOMIC DNA]</scope>
    <source>
        <strain evidence="2 3">PCC 7417</strain>
        <plasmid evidence="3">Plasmid pCYLST.02</plasmid>
    </source>
</reference>
<accession>K9XAB6</accession>
<evidence type="ECO:0000313" key="2">
    <source>
        <dbReference type="EMBL" id="AFZ28562.1"/>
    </source>
</evidence>
<evidence type="ECO:0000313" key="3">
    <source>
        <dbReference type="Proteomes" id="UP000010475"/>
    </source>
</evidence>
<proteinExistence type="predicted"/>
<keyword evidence="2" id="KW-0614">Plasmid</keyword>
<dbReference type="HOGENOM" id="CLU_2045806_0_0_3"/>
<keyword evidence="2" id="KW-0540">Nuclease</keyword>
<dbReference type="Pfam" id="PF08722">
    <property type="entry name" value="Tn7_TnsA-like_N"/>
    <property type="match status" value="1"/>
</dbReference>
<geneLocation type="plasmid" evidence="2 3">
    <name>pCYLST.02</name>
</geneLocation>
<keyword evidence="2" id="KW-0378">Hydrolase</keyword>
<dbReference type="GO" id="GO:0004519">
    <property type="term" value="F:endonuclease activity"/>
    <property type="evidence" value="ECO:0007669"/>
    <property type="project" value="UniProtKB-KW"/>
</dbReference>
<protein>
    <submittedName>
        <fullName evidence="2">TnsA endonuclease</fullName>
    </submittedName>
</protein>
<dbReference type="EMBL" id="CP003644">
    <property type="protein sequence ID" value="AFZ28562.1"/>
    <property type="molecule type" value="Genomic_DNA"/>
</dbReference>
<organism evidence="2 3">
    <name type="scientific">Cylindrospermum stagnale PCC 7417</name>
    <dbReference type="NCBI Taxonomy" id="56107"/>
    <lineage>
        <taxon>Bacteria</taxon>
        <taxon>Bacillati</taxon>
        <taxon>Cyanobacteriota</taxon>
        <taxon>Cyanophyceae</taxon>
        <taxon>Nostocales</taxon>
        <taxon>Nostocaceae</taxon>
        <taxon>Cylindrospermum</taxon>
    </lineage>
</organism>
<dbReference type="InterPro" id="IPR014833">
    <property type="entry name" value="TnsA_N"/>
</dbReference>
<gene>
    <name evidence="2" type="ORF">Cylst_6339</name>
</gene>
<dbReference type="KEGG" id="csg:Cylst_6339"/>
<dbReference type="AlphaFoldDB" id="K9XAB6"/>
<evidence type="ECO:0000259" key="1">
    <source>
        <dbReference type="Pfam" id="PF08722"/>
    </source>
</evidence>
<keyword evidence="3" id="KW-1185">Reference proteome</keyword>
<keyword evidence="2" id="KW-0255">Endonuclease</keyword>
<dbReference type="Proteomes" id="UP000010475">
    <property type="component" value="Plasmid pCYLST.02"/>
</dbReference>
<dbReference type="Gene3D" id="3.40.91.30">
    <property type="match status" value="1"/>
</dbReference>